<accession>A0A2G5HQL9</accession>
<sequence>MPLMYTKNWGNKRVGGGMRVDKHGVHRNPFRFSLGRLNCFR</sequence>
<dbReference type="OrthoDB" id="4774177at2759"/>
<comment type="caution">
    <text evidence="1">The sequence shown here is derived from an EMBL/GenBank/DDBJ whole genome shotgun (WGS) entry which is preliminary data.</text>
</comment>
<evidence type="ECO:0000313" key="1">
    <source>
        <dbReference type="EMBL" id="PIA94836.1"/>
    </source>
</evidence>
<gene>
    <name evidence="1" type="ORF">CB0940_08766</name>
</gene>
<dbReference type="EMBL" id="LKMD01000104">
    <property type="protein sequence ID" value="PIA94836.1"/>
    <property type="molecule type" value="Genomic_DNA"/>
</dbReference>
<dbReference type="AlphaFoldDB" id="A0A2G5HQL9"/>
<proteinExistence type="predicted"/>
<reference evidence="1" key="1">
    <citation type="submission" date="2015-10" db="EMBL/GenBank/DDBJ databases">
        <title>The cercosporin biosynthetic gene cluster was horizontally transferred to several fungal lineages and shown to be expanded in Cercospora beticola based on microsynteny with recipient genomes.</title>
        <authorList>
            <person name="De Jonge R."/>
            <person name="Ebert M.K."/>
            <person name="Suttle J.C."/>
            <person name="Jurick Ii W.M."/>
            <person name="Secor G.A."/>
            <person name="Thomma B.P."/>
            <person name="Van De Peer Y."/>
            <person name="Bolton M.D."/>
        </authorList>
    </citation>
    <scope>NUCLEOTIDE SEQUENCE [LARGE SCALE GENOMIC DNA]</scope>
    <source>
        <strain evidence="1">09-40</strain>
    </source>
</reference>
<organism evidence="1">
    <name type="scientific">Cercospora beticola</name>
    <name type="common">Sugarbeet leaf spot fungus</name>
    <dbReference type="NCBI Taxonomy" id="122368"/>
    <lineage>
        <taxon>Eukaryota</taxon>
        <taxon>Fungi</taxon>
        <taxon>Dikarya</taxon>
        <taxon>Ascomycota</taxon>
        <taxon>Pezizomycotina</taxon>
        <taxon>Dothideomycetes</taxon>
        <taxon>Dothideomycetidae</taxon>
        <taxon>Mycosphaerellales</taxon>
        <taxon>Mycosphaerellaceae</taxon>
        <taxon>Cercospora</taxon>
    </lineage>
</organism>
<dbReference type="Proteomes" id="UP000230605">
    <property type="component" value="Chromosome 6"/>
</dbReference>
<name>A0A2G5HQL9_CERBT</name>
<protein>
    <submittedName>
        <fullName evidence="1">Uncharacterized protein</fullName>
    </submittedName>
</protein>